<dbReference type="EMBL" id="CP002394">
    <property type="protein sequence ID" value="ADU31995.1"/>
    <property type="molecule type" value="Genomic_DNA"/>
</dbReference>
<dbReference type="Pfam" id="PF20250">
    <property type="entry name" value="FapA_N"/>
    <property type="match status" value="1"/>
</dbReference>
<dbReference type="Pfam" id="PF03961">
    <property type="entry name" value="FapA"/>
    <property type="match status" value="1"/>
</dbReference>
<dbReference type="PANTHER" id="PTHR38032">
    <property type="entry name" value="POLYMERASE-RELATED"/>
    <property type="match status" value="1"/>
</dbReference>
<dbReference type="STRING" id="649639.Bcell_3755"/>
<evidence type="ECO:0000313" key="3">
    <source>
        <dbReference type="Proteomes" id="UP000001401"/>
    </source>
</evidence>
<proteinExistence type="predicted"/>
<dbReference type="Proteomes" id="UP000001401">
    <property type="component" value="Chromosome"/>
</dbReference>
<dbReference type="KEGG" id="bco:Bcell_3755"/>
<keyword evidence="3" id="KW-1185">Reference proteome</keyword>
<accession>E6TTW4</accession>
<dbReference type="InterPro" id="IPR046866">
    <property type="entry name" value="FapA_N"/>
</dbReference>
<dbReference type="RefSeq" id="WP_013490326.1">
    <property type="nucleotide sequence ID" value="NC_014829.1"/>
</dbReference>
<dbReference type="HOGENOM" id="CLU_015044_2_0_9"/>
<evidence type="ECO:0000313" key="2">
    <source>
        <dbReference type="EMBL" id="ADU31995.1"/>
    </source>
</evidence>
<dbReference type="InterPro" id="IPR005646">
    <property type="entry name" value="FapA"/>
</dbReference>
<gene>
    <name evidence="2" type="ordered locus">Bcell_3755</name>
</gene>
<dbReference type="InterPro" id="IPR046865">
    <property type="entry name" value="FapA_b_solenoid"/>
</dbReference>
<organism evidence="2 3">
    <name type="scientific">Evansella cellulosilytica (strain ATCC 21833 / DSM 2522 / FERM P-1141 / JCM 9156 / N-4)</name>
    <name type="common">Bacillus cellulosilyticus</name>
    <dbReference type="NCBI Taxonomy" id="649639"/>
    <lineage>
        <taxon>Bacteria</taxon>
        <taxon>Bacillati</taxon>
        <taxon>Bacillota</taxon>
        <taxon>Bacilli</taxon>
        <taxon>Bacillales</taxon>
        <taxon>Bacillaceae</taxon>
        <taxon>Evansella</taxon>
    </lineage>
</organism>
<evidence type="ECO:0000259" key="1">
    <source>
        <dbReference type="Pfam" id="PF20250"/>
    </source>
</evidence>
<feature type="domain" description="Flagellar Assembly Protein A N-terminal region" evidence="1">
    <location>
        <begin position="104"/>
        <end position="292"/>
    </location>
</feature>
<sequence>MSHNISEIIKNIKVSNTSVTEKTSVKEQLEVIEESLLDVDGFVEVRNHQLFVINPKQDGKQPCLFPNKKVKVYINGELLKKEQAVFEEDEITWETPPEVEYKTTISKDHLYVYLYIYPEIYQTNRLKNKKRSNRFIIEAEPISRELNLEEVVSEIVEDVYKKNIRIEINTTAIIDEILAPTFKEITIAEGLPVIPASDGYIKKFFSTSIKEVLEEVKGTIDFKNRVKIPTVEPGDVIAQIIPPKPGMPGHDVYGKELKPNTPKEIVARAKPKVKLTDDGNAIALVPGRPSLTGTSVKYFDVLDVHEVYGDVDMSTGNIHFNGDVIIRGHVKDNMKIECSGSLFIYGSVYHSTLISSQNIYIFGNVMQSKISAGQFGLYYSEMYKVSQSISSTLKQLNDALSQVKHVLSNKNIDYSFGYIVSTLIESKFPSLMKNVEEFYRISNDIRKAENDLTLNIQITTNALRKFSSLQSILSIESEHMIHSTQVSLRELIQKMESLILEESDITFYSASHSQIKSNGKLIVKKEGVINSTLFSGSEIIFESKKSVIRGGKIEAVKNIHAGIVGTTIGKAPHLYAGEKIEMNEVHQAHVTMHTQKVNIDEQMNNLTLSYNENDERIDSNQRLPFYL</sequence>
<dbReference type="AlphaFoldDB" id="E6TTW4"/>
<name>E6TTW4_EVAC2</name>
<reference evidence="2 3" key="1">
    <citation type="submission" date="2010-12" db="EMBL/GenBank/DDBJ databases">
        <title>Complete sequence of Bacillus cellulosilyticus DSM 2522.</title>
        <authorList>
            <consortium name="US DOE Joint Genome Institute"/>
            <person name="Lucas S."/>
            <person name="Copeland A."/>
            <person name="Lapidus A."/>
            <person name="Cheng J.-F."/>
            <person name="Bruce D."/>
            <person name="Goodwin L."/>
            <person name="Pitluck S."/>
            <person name="Chertkov O."/>
            <person name="Detter J.C."/>
            <person name="Han C."/>
            <person name="Tapia R."/>
            <person name="Land M."/>
            <person name="Hauser L."/>
            <person name="Jeffries C."/>
            <person name="Kyrpides N."/>
            <person name="Ivanova N."/>
            <person name="Mikhailova N."/>
            <person name="Brumm P."/>
            <person name="Mead D."/>
            <person name="Woyke T."/>
        </authorList>
    </citation>
    <scope>NUCLEOTIDE SEQUENCE [LARGE SCALE GENOMIC DNA]</scope>
    <source>
        <strain evidence="3">ATCC 21833 / DSM 2522 / FERM P-1141 / JCM 9156 / N-4</strain>
    </source>
</reference>
<dbReference type="PANTHER" id="PTHR38032:SF1">
    <property type="entry name" value="RNA-BINDING PROTEIN KHPB N-TERMINAL DOMAIN-CONTAINING PROTEIN"/>
    <property type="match status" value="1"/>
</dbReference>
<dbReference type="eggNOG" id="COG1315">
    <property type="taxonomic scope" value="Bacteria"/>
</dbReference>
<protein>
    <recommendedName>
        <fullName evidence="1">Flagellar Assembly Protein A N-terminal region domain-containing protein</fullName>
    </recommendedName>
</protein>
<dbReference type="OrthoDB" id="1279at2"/>